<comment type="caution">
    <text evidence="1">The sequence shown here is derived from an EMBL/GenBank/DDBJ whole genome shotgun (WGS) entry which is preliminary data.</text>
</comment>
<dbReference type="EMBL" id="JAEHJZ010000019">
    <property type="protein sequence ID" value="MBJ7880751.1"/>
    <property type="molecule type" value="Genomic_DNA"/>
</dbReference>
<protein>
    <submittedName>
        <fullName evidence="1">Uncharacterized protein</fullName>
    </submittedName>
</protein>
<dbReference type="RefSeq" id="WP_199598638.1">
    <property type="nucleotide sequence ID" value="NZ_JAEHJZ010000019.1"/>
</dbReference>
<proteinExistence type="predicted"/>
<dbReference type="Proteomes" id="UP000662373">
    <property type="component" value="Unassembled WGS sequence"/>
</dbReference>
<accession>A0A934KSV2</accession>
<reference evidence="1 2" key="1">
    <citation type="submission" date="2020-09" db="EMBL/GenBank/DDBJ databases">
        <title>Draft genome of Gelidibacter salicanalis PAMC21136.</title>
        <authorList>
            <person name="Park H."/>
        </authorList>
    </citation>
    <scope>NUCLEOTIDE SEQUENCE [LARGE SCALE GENOMIC DNA]</scope>
    <source>
        <strain evidence="1 2">PAMC21136</strain>
    </source>
</reference>
<gene>
    <name evidence="1" type="ORF">JEM65_08840</name>
</gene>
<keyword evidence="2" id="KW-1185">Reference proteome</keyword>
<organism evidence="1 2">
    <name type="scientific">Gelidibacter salicanalis</name>
    <dbReference type="NCBI Taxonomy" id="291193"/>
    <lineage>
        <taxon>Bacteria</taxon>
        <taxon>Pseudomonadati</taxon>
        <taxon>Bacteroidota</taxon>
        <taxon>Flavobacteriia</taxon>
        <taxon>Flavobacteriales</taxon>
        <taxon>Flavobacteriaceae</taxon>
        <taxon>Gelidibacter</taxon>
    </lineage>
</organism>
<evidence type="ECO:0000313" key="1">
    <source>
        <dbReference type="EMBL" id="MBJ7880751.1"/>
    </source>
</evidence>
<evidence type="ECO:0000313" key="2">
    <source>
        <dbReference type="Proteomes" id="UP000662373"/>
    </source>
</evidence>
<sequence>MDKIIRHYGFGMSYRGHAHTKEMYDIDNSRTVSSQFTDRIIPDVKGMAEPTSGSCLLHCMA</sequence>
<name>A0A934KSV2_9FLAO</name>
<dbReference type="AlphaFoldDB" id="A0A934KSV2"/>